<comment type="caution">
    <text evidence="1">The sequence shown here is derived from an EMBL/GenBank/DDBJ whole genome shotgun (WGS) entry which is preliminary data.</text>
</comment>
<dbReference type="Proteomes" id="UP001472677">
    <property type="component" value="Unassembled WGS sequence"/>
</dbReference>
<reference evidence="1 2" key="1">
    <citation type="journal article" date="2024" name="G3 (Bethesda)">
        <title>Genome assembly of Hibiscus sabdariffa L. provides insights into metabolisms of medicinal natural products.</title>
        <authorList>
            <person name="Kim T."/>
        </authorList>
    </citation>
    <scope>NUCLEOTIDE SEQUENCE [LARGE SCALE GENOMIC DNA]</scope>
    <source>
        <strain evidence="1">TK-2024</strain>
        <tissue evidence="1">Old leaves</tissue>
    </source>
</reference>
<proteinExistence type="predicted"/>
<protein>
    <submittedName>
        <fullName evidence="1">Uncharacterized protein</fullName>
    </submittedName>
</protein>
<evidence type="ECO:0000313" key="1">
    <source>
        <dbReference type="EMBL" id="KAK8551145.1"/>
    </source>
</evidence>
<keyword evidence="2" id="KW-1185">Reference proteome</keyword>
<sequence length="111" mass="12247">MRGRAVSIRHVSCNELAELFPSDMFHANELAEPIQLTLGKVLSIISSHANNEANTCQNRLGRQGNQLQGDFGMYQLVASFAKKFYATNTLPSSKNVTESIVLNIKTTLTFS</sequence>
<accession>A0ABR2E1S7</accession>
<name>A0ABR2E1S7_9ROSI</name>
<evidence type="ECO:0000313" key="2">
    <source>
        <dbReference type="Proteomes" id="UP001472677"/>
    </source>
</evidence>
<gene>
    <name evidence="1" type="ORF">V6N12_039807</name>
</gene>
<dbReference type="EMBL" id="JBBPBM010000020">
    <property type="protein sequence ID" value="KAK8551145.1"/>
    <property type="molecule type" value="Genomic_DNA"/>
</dbReference>
<organism evidence="1 2">
    <name type="scientific">Hibiscus sabdariffa</name>
    <name type="common">roselle</name>
    <dbReference type="NCBI Taxonomy" id="183260"/>
    <lineage>
        <taxon>Eukaryota</taxon>
        <taxon>Viridiplantae</taxon>
        <taxon>Streptophyta</taxon>
        <taxon>Embryophyta</taxon>
        <taxon>Tracheophyta</taxon>
        <taxon>Spermatophyta</taxon>
        <taxon>Magnoliopsida</taxon>
        <taxon>eudicotyledons</taxon>
        <taxon>Gunneridae</taxon>
        <taxon>Pentapetalae</taxon>
        <taxon>rosids</taxon>
        <taxon>malvids</taxon>
        <taxon>Malvales</taxon>
        <taxon>Malvaceae</taxon>
        <taxon>Malvoideae</taxon>
        <taxon>Hibiscus</taxon>
    </lineage>
</organism>